<keyword evidence="2" id="KW-1185">Reference proteome</keyword>
<comment type="caution">
    <text evidence="1">The sequence shown here is derived from an EMBL/GenBank/DDBJ whole genome shotgun (WGS) entry which is preliminary data.</text>
</comment>
<evidence type="ECO:0000313" key="1">
    <source>
        <dbReference type="EMBL" id="RVT99066.1"/>
    </source>
</evidence>
<dbReference type="OrthoDB" id="7346200at2"/>
<gene>
    <name evidence="1" type="ORF">EOD42_02875</name>
</gene>
<dbReference type="AlphaFoldDB" id="A0A437MN51"/>
<organism evidence="1 2">
    <name type="scientific">Rhodovarius crocodyli</name>
    <dbReference type="NCBI Taxonomy" id="1979269"/>
    <lineage>
        <taxon>Bacteria</taxon>
        <taxon>Pseudomonadati</taxon>
        <taxon>Pseudomonadota</taxon>
        <taxon>Alphaproteobacteria</taxon>
        <taxon>Acetobacterales</taxon>
        <taxon>Roseomonadaceae</taxon>
        <taxon>Rhodovarius</taxon>
    </lineage>
</organism>
<evidence type="ECO:0000313" key="2">
    <source>
        <dbReference type="Proteomes" id="UP000282957"/>
    </source>
</evidence>
<sequence>MANPPNTGSAVLRAASAGDASAIIETMKELHGAKLLDVPGGHDGEAARQVLLVPNGFRLESPKRYLDEYRTAPERRKGTAVLTDLDSFIQHANRFRDGDSVVFAHRDEDKPSMTSVLDYHRQKAEGAPRFGEHRGTYAFPLSEAWQAWAKVDGEPMGQPEFAAFIEERVMDIVIPPTDGRNDAGALALDLLGTVGGEFAGPQKMLEISRGLKLNENSEVQNAQNLQSGEVQLVFKTQHTDALGQPLKVPSMFIVQAPVFEGGAAYKMPVRIRYRTSHGRITWTMARYRPDLIFFHAFDQAAERVKKETELPLFMGSAER</sequence>
<dbReference type="InterPro" id="IPR019276">
    <property type="entry name" value="DUF2303"/>
</dbReference>
<dbReference type="Proteomes" id="UP000282957">
    <property type="component" value="Unassembled WGS sequence"/>
</dbReference>
<name>A0A437MN51_9PROT</name>
<protein>
    <submittedName>
        <fullName evidence="1">DUF2303 family protein</fullName>
    </submittedName>
</protein>
<dbReference type="EMBL" id="SACL01000001">
    <property type="protein sequence ID" value="RVT99066.1"/>
    <property type="molecule type" value="Genomic_DNA"/>
</dbReference>
<dbReference type="RefSeq" id="WP_127785713.1">
    <property type="nucleotide sequence ID" value="NZ_SACL01000001.1"/>
</dbReference>
<dbReference type="Pfam" id="PF10065">
    <property type="entry name" value="DUF2303"/>
    <property type="match status" value="1"/>
</dbReference>
<proteinExistence type="predicted"/>
<reference evidence="1 2" key="1">
    <citation type="submission" date="2019-01" db="EMBL/GenBank/DDBJ databases">
        <authorList>
            <person name="Chen W.-M."/>
        </authorList>
    </citation>
    <scope>NUCLEOTIDE SEQUENCE [LARGE SCALE GENOMIC DNA]</scope>
    <source>
        <strain evidence="1 2">CCP-6</strain>
    </source>
</reference>
<accession>A0A437MN51</accession>